<evidence type="ECO:0000256" key="1">
    <source>
        <dbReference type="SAM" id="MobiDB-lite"/>
    </source>
</evidence>
<dbReference type="RefSeq" id="WP_377257685.1">
    <property type="nucleotide sequence ID" value="NZ_JBHLUH010000064.1"/>
</dbReference>
<feature type="compositionally biased region" description="Low complexity" evidence="1">
    <location>
        <begin position="14"/>
        <end position="28"/>
    </location>
</feature>
<proteinExistence type="predicted"/>
<name>A0ABV6MBN1_9ACTN</name>
<comment type="caution">
    <text evidence="2">The sequence shown here is derived from an EMBL/GenBank/DDBJ whole genome shotgun (WGS) entry which is preliminary data.</text>
</comment>
<evidence type="ECO:0000313" key="2">
    <source>
        <dbReference type="EMBL" id="MFC0532133.1"/>
    </source>
</evidence>
<dbReference type="EMBL" id="JBHLUH010000064">
    <property type="protein sequence ID" value="MFC0532133.1"/>
    <property type="molecule type" value="Genomic_DNA"/>
</dbReference>
<reference evidence="2 3" key="1">
    <citation type="submission" date="2024-09" db="EMBL/GenBank/DDBJ databases">
        <authorList>
            <person name="Sun Q."/>
            <person name="Mori K."/>
        </authorList>
    </citation>
    <scope>NUCLEOTIDE SEQUENCE [LARGE SCALE GENOMIC DNA]</scope>
    <source>
        <strain evidence="2 3">TBRC 3947</strain>
    </source>
</reference>
<feature type="region of interest" description="Disordered" evidence="1">
    <location>
        <begin position="1"/>
        <end position="35"/>
    </location>
</feature>
<keyword evidence="3" id="KW-1185">Reference proteome</keyword>
<sequence length="78" mass="8945">MTTTLTSRAPVLESASRTDAAALAASTRRPARPKPWCNYAVHRTTSDRRSAGGKIRKVKHHKSKRRANHLIQQWWQQR</sequence>
<gene>
    <name evidence="2" type="ORF">ACFFIA_31240</name>
</gene>
<accession>A0ABV6MBN1</accession>
<protein>
    <submittedName>
        <fullName evidence="2">Uncharacterized protein</fullName>
    </submittedName>
</protein>
<dbReference type="Proteomes" id="UP001589867">
    <property type="component" value="Unassembled WGS sequence"/>
</dbReference>
<evidence type="ECO:0000313" key="3">
    <source>
        <dbReference type="Proteomes" id="UP001589867"/>
    </source>
</evidence>
<feature type="region of interest" description="Disordered" evidence="1">
    <location>
        <begin position="47"/>
        <end position="78"/>
    </location>
</feature>
<organism evidence="2 3">
    <name type="scientific">Phytohabitans kaempferiae</name>
    <dbReference type="NCBI Taxonomy" id="1620943"/>
    <lineage>
        <taxon>Bacteria</taxon>
        <taxon>Bacillati</taxon>
        <taxon>Actinomycetota</taxon>
        <taxon>Actinomycetes</taxon>
        <taxon>Micromonosporales</taxon>
        <taxon>Micromonosporaceae</taxon>
    </lineage>
</organism>
<feature type="compositionally biased region" description="Basic residues" evidence="1">
    <location>
        <begin position="54"/>
        <end position="68"/>
    </location>
</feature>